<gene>
    <name evidence="1" type="ORF">E2C01_070032</name>
</gene>
<reference evidence="1 2" key="1">
    <citation type="submission" date="2019-05" db="EMBL/GenBank/DDBJ databases">
        <title>Another draft genome of Portunus trituberculatus and its Hox gene families provides insights of decapod evolution.</title>
        <authorList>
            <person name="Jeong J.-H."/>
            <person name="Song I."/>
            <person name="Kim S."/>
            <person name="Choi T."/>
            <person name="Kim D."/>
            <person name="Ryu S."/>
            <person name="Kim W."/>
        </authorList>
    </citation>
    <scope>NUCLEOTIDE SEQUENCE [LARGE SCALE GENOMIC DNA]</scope>
    <source>
        <tissue evidence="1">Muscle</tissue>
    </source>
</reference>
<dbReference type="EMBL" id="VSRR010041561">
    <property type="protein sequence ID" value="MPC75639.1"/>
    <property type="molecule type" value="Genomic_DNA"/>
</dbReference>
<organism evidence="1 2">
    <name type="scientific">Portunus trituberculatus</name>
    <name type="common">Swimming crab</name>
    <name type="synonym">Neptunus trituberculatus</name>
    <dbReference type="NCBI Taxonomy" id="210409"/>
    <lineage>
        <taxon>Eukaryota</taxon>
        <taxon>Metazoa</taxon>
        <taxon>Ecdysozoa</taxon>
        <taxon>Arthropoda</taxon>
        <taxon>Crustacea</taxon>
        <taxon>Multicrustacea</taxon>
        <taxon>Malacostraca</taxon>
        <taxon>Eumalacostraca</taxon>
        <taxon>Eucarida</taxon>
        <taxon>Decapoda</taxon>
        <taxon>Pleocyemata</taxon>
        <taxon>Brachyura</taxon>
        <taxon>Eubrachyura</taxon>
        <taxon>Portunoidea</taxon>
        <taxon>Portunidae</taxon>
        <taxon>Portuninae</taxon>
        <taxon>Portunus</taxon>
    </lineage>
</organism>
<evidence type="ECO:0000313" key="2">
    <source>
        <dbReference type="Proteomes" id="UP000324222"/>
    </source>
</evidence>
<keyword evidence="2" id="KW-1185">Reference proteome</keyword>
<protein>
    <submittedName>
        <fullName evidence="1">Uncharacterized protein</fullName>
    </submittedName>
</protein>
<proteinExistence type="predicted"/>
<sequence length="98" mass="10574">MSCSLLSFSVWEKPVTSSMKTSHTQQQQQQQPSVLSASSFDNCDFSLQSSSDEKLLGNTSGSCLGHRSLTEVRACARCQESKKLIPPSVLCVASSDLS</sequence>
<dbReference type="Proteomes" id="UP000324222">
    <property type="component" value="Unassembled WGS sequence"/>
</dbReference>
<name>A0A5B7I162_PORTR</name>
<evidence type="ECO:0000313" key="1">
    <source>
        <dbReference type="EMBL" id="MPC75639.1"/>
    </source>
</evidence>
<dbReference type="AlphaFoldDB" id="A0A5B7I162"/>
<accession>A0A5B7I162</accession>
<comment type="caution">
    <text evidence="1">The sequence shown here is derived from an EMBL/GenBank/DDBJ whole genome shotgun (WGS) entry which is preliminary data.</text>
</comment>